<dbReference type="Proteomes" id="UP000030750">
    <property type="component" value="Unassembled WGS sequence"/>
</dbReference>
<dbReference type="AlphaFoldDB" id="U6LHV2"/>
<gene>
    <name evidence="1" type="ORF">EBH_0072460</name>
</gene>
<name>U6LHV2_9EIME</name>
<dbReference type="VEuPathDB" id="ToxoDB:EBH_0072460"/>
<protein>
    <submittedName>
        <fullName evidence="1">Uncharacterized protein</fullName>
    </submittedName>
</protein>
<dbReference type="OrthoDB" id="347425at2759"/>
<accession>U6LHV2</accession>
<reference evidence="1" key="2">
    <citation type="submission" date="2013-10" db="EMBL/GenBank/DDBJ databases">
        <authorList>
            <person name="Aslett M."/>
        </authorList>
    </citation>
    <scope>NUCLEOTIDE SEQUENCE [LARGE SCALE GENOMIC DNA]</scope>
    <source>
        <strain evidence="1">Houghton</strain>
    </source>
</reference>
<organism evidence="1 2">
    <name type="scientific">Eimeria brunetti</name>
    <dbReference type="NCBI Taxonomy" id="51314"/>
    <lineage>
        <taxon>Eukaryota</taxon>
        <taxon>Sar</taxon>
        <taxon>Alveolata</taxon>
        <taxon>Apicomplexa</taxon>
        <taxon>Conoidasida</taxon>
        <taxon>Coccidia</taxon>
        <taxon>Eucoccidiorida</taxon>
        <taxon>Eimeriorina</taxon>
        <taxon>Eimeriidae</taxon>
        <taxon>Eimeria</taxon>
    </lineage>
</organism>
<reference evidence="1" key="1">
    <citation type="submission" date="2013-10" db="EMBL/GenBank/DDBJ databases">
        <title>Genomic analysis of the causative agents of coccidiosis in chickens.</title>
        <authorList>
            <person name="Reid A.J."/>
            <person name="Blake D."/>
            <person name="Billington K."/>
            <person name="Browne H."/>
            <person name="Dunn M."/>
            <person name="Hung S."/>
            <person name="Kawahara F."/>
            <person name="Miranda-Saavedra D."/>
            <person name="Mourier T."/>
            <person name="Nagra H."/>
            <person name="Otto T.D."/>
            <person name="Rawlings N."/>
            <person name="Sanchez A."/>
            <person name="Sanders M."/>
            <person name="Subramaniam C."/>
            <person name="Tay Y."/>
            <person name="Dear P."/>
            <person name="Doerig C."/>
            <person name="Gruber A."/>
            <person name="Parkinson J."/>
            <person name="Shirley M."/>
            <person name="Wan K.L."/>
            <person name="Berriman M."/>
            <person name="Tomley F."/>
            <person name="Pain A."/>
        </authorList>
    </citation>
    <scope>NUCLEOTIDE SEQUENCE [LARGE SCALE GENOMIC DNA]</scope>
    <source>
        <strain evidence="1">Houghton</strain>
    </source>
</reference>
<evidence type="ECO:0000313" key="2">
    <source>
        <dbReference type="Proteomes" id="UP000030750"/>
    </source>
</evidence>
<proteinExistence type="predicted"/>
<dbReference type="EMBL" id="HG711939">
    <property type="protein sequence ID" value="CDJ49922.1"/>
    <property type="molecule type" value="Genomic_DNA"/>
</dbReference>
<evidence type="ECO:0000313" key="1">
    <source>
        <dbReference type="EMBL" id="CDJ49922.1"/>
    </source>
</evidence>
<sequence>MGRQWNDAGPSVLEELDGQQVGVETAQPGPDNAGNNEEVANKGGAFTFCKYSGSQFASAKAFFSTFLILLLLEAQFSVSSKLRSYLAKPQLPLDDASMQKYFDDFTKSANVMQQAWEQSKSPVRQAFQKYFTPSLEDGLEPREDPLAIINGHVAEMQNCKVLSDSSAEVRRDLAQHLLFLRGICRTVTLRLQELQWFVYMNEEFDVPVPVPGHDEPYSYPDLESLEEGTQDGLSATHFLKSVGFFGGDCTQKVDEMLTDKLIFLFTVENKQNLYNLVARYYFERLFQPFGEDRAFSDVRFDATYHIPHTGKPVQIGALAKAAELMFQESESTSIYANIRKMHRIADNWTPKEVLEATKQQEEENANNFQMRLTHRREQMRSLLDKGVPRDSLVITALFLL</sequence>
<keyword evidence="2" id="KW-1185">Reference proteome</keyword>